<proteinExistence type="predicted"/>
<evidence type="ECO:0008006" key="2">
    <source>
        <dbReference type="Google" id="ProtNLM"/>
    </source>
</evidence>
<dbReference type="RefSeq" id="WP_308415352.1">
    <property type="nucleotide sequence ID" value="NZ_CAKLIQ010000018.1"/>
</dbReference>
<dbReference type="AlphaFoldDB" id="A0A855MB53"/>
<dbReference type="EMBL" id="PDVW01000042">
    <property type="protein sequence ID" value="POY48157.1"/>
    <property type="molecule type" value="Genomic_DNA"/>
</dbReference>
<name>A0A855MB53_9GAMM</name>
<dbReference type="InterPro" id="IPR021242">
    <property type="entry name" value="DUF2799"/>
</dbReference>
<dbReference type="NCBIfam" id="NF008518">
    <property type="entry name" value="PRK11443.1"/>
    <property type="match status" value="1"/>
</dbReference>
<comment type="caution">
    <text evidence="1">The sequence shown here is derived from an EMBL/GenBank/DDBJ whole genome shotgun (WGS) entry which is preliminary data.</text>
</comment>
<gene>
    <name evidence="1" type="ORF">F131LOC_04093</name>
</gene>
<reference evidence="1" key="1">
    <citation type="submission" date="2017-12" db="EMBL/GenBank/DDBJ databases">
        <title>First report on the novel genomospecies/subspecies of Pectobacterium carotovorum in Russia.</title>
        <authorList>
            <person name="Shirshikov F.V."/>
            <person name="Miroshnikov K."/>
            <person name="Toshakov S.V."/>
            <person name="Kabanova A.P."/>
            <person name="Barannik A.P."/>
            <person name="Shneider M."/>
            <person name="Ignatov A.N."/>
            <person name="Miroshnikov K.A."/>
        </authorList>
    </citation>
    <scope>NUCLEOTIDE SEQUENCE [LARGE SCALE GENOMIC DNA]</scope>
    <source>
        <strain evidence="1">F131</strain>
    </source>
</reference>
<sequence>MLLQADGRNIEGLMMKYSYVLAVILLMTACQSNVPSLPAKSESGFWYETGYQDAISGMVVKDDSTLQEWFGNPQIDRETYLRGYQAGQSAFCGTDNMEEWGKAGKNFPASCDGVENAEILRARWQQSLP</sequence>
<dbReference type="Pfam" id="PF10973">
    <property type="entry name" value="DUF2799"/>
    <property type="match status" value="1"/>
</dbReference>
<accession>A0A855MB53</accession>
<protein>
    <recommendedName>
        <fullName evidence="2">DUF2799 domain-containing protein</fullName>
    </recommendedName>
</protein>
<organism evidence="1">
    <name type="scientific">Pectobacterium versatile</name>
    <dbReference type="NCBI Taxonomy" id="2488639"/>
    <lineage>
        <taxon>Bacteria</taxon>
        <taxon>Pseudomonadati</taxon>
        <taxon>Pseudomonadota</taxon>
        <taxon>Gammaproteobacteria</taxon>
        <taxon>Enterobacterales</taxon>
        <taxon>Pectobacteriaceae</taxon>
        <taxon>Pectobacterium</taxon>
    </lineage>
</organism>
<evidence type="ECO:0000313" key="1">
    <source>
        <dbReference type="EMBL" id="POY48157.1"/>
    </source>
</evidence>